<gene>
    <name evidence="1" type="ORF">Psi01_54950</name>
</gene>
<dbReference type="Gene3D" id="2.60.120.620">
    <property type="entry name" value="q2cbj1_9rhob like domain"/>
    <property type="match status" value="1"/>
</dbReference>
<dbReference type="Pfam" id="PF05721">
    <property type="entry name" value="PhyH"/>
    <property type="match status" value="1"/>
</dbReference>
<protein>
    <recommendedName>
        <fullName evidence="3">Ectoine hydroxylase-related dioxygenase, phytanoyl-CoA dioxygenase (PhyH) family</fullName>
    </recommendedName>
</protein>
<dbReference type="Proteomes" id="UP000619788">
    <property type="component" value="Unassembled WGS sequence"/>
</dbReference>
<organism evidence="1 2">
    <name type="scientific">Planobispora siamensis</name>
    <dbReference type="NCBI Taxonomy" id="936338"/>
    <lineage>
        <taxon>Bacteria</taxon>
        <taxon>Bacillati</taxon>
        <taxon>Actinomycetota</taxon>
        <taxon>Actinomycetes</taxon>
        <taxon>Streptosporangiales</taxon>
        <taxon>Streptosporangiaceae</taxon>
        <taxon>Planobispora</taxon>
    </lineage>
</organism>
<evidence type="ECO:0000313" key="1">
    <source>
        <dbReference type="EMBL" id="GIH94865.1"/>
    </source>
</evidence>
<evidence type="ECO:0008006" key="3">
    <source>
        <dbReference type="Google" id="ProtNLM"/>
    </source>
</evidence>
<reference evidence="1 2" key="1">
    <citation type="submission" date="2021-01" db="EMBL/GenBank/DDBJ databases">
        <title>Whole genome shotgun sequence of Planobispora siamensis NBRC 107568.</title>
        <authorList>
            <person name="Komaki H."/>
            <person name="Tamura T."/>
        </authorList>
    </citation>
    <scope>NUCLEOTIDE SEQUENCE [LARGE SCALE GENOMIC DNA]</scope>
    <source>
        <strain evidence="1 2">NBRC 107568</strain>
    </source>
</reference>
<name>A0A8J3WMQ4_9ACTN</name>
<dbReference type="GO" id="GO:0005506">
    <property type="term" value="F:iron ion binding"/>
    <property type="evidence" value="ECO:0007669"/>
    <property type="project" value="UniProtKB-ARBA"/>
</dbReference>
<accession>A0A8J3WMQ4</accession>
<evidence type="ECO:0000313" key="2">
    <source>
        <dbReference type="Proteomes" id="UP000619788"/>
    </source>
</evidence>
<keyword evidence="2" id="KW-1185">Reference proteome</keyword>
<dbReference type="EMBL" id="BOOJ01000047">
    <property type="protein sequence ID" value="GIH94865.1"/>
    <property type="molecule type" value="Genomic_DNA"/>
</dbReference>
<dbReference type="RefSeq" id="WP_204066980.1">
    <property type="nucleotide sequence ID" value="NZ_BOOJ01000047.1"/>
</dbReference>
<sequence>MTVASLTRVRSDADLGDVVAVLERDGAVIVEDFLDGETLAGLWADLEPALQAQDYSGNWYDGLRTRRVSSLFARTRRLTPVVTHRLFLGAARAIMQKPVPMWIGRSRQEMVPTIQISATQLVQIHKGQGKQPLHRDDALHLRPHPGPTTRVMVMLAMSEFTAANGGTLVIPGSHHWDDERAPAVEEAVPTEMPPGGGLIWLGGVYHGGGSNVTDTPRTGMTVAYDLGNLRQEENQYLAVPRERVLEYPEEVRRLLGYDRCPPGVGWLEMNDPYIWLEPEEARRAALGDLVPASQVSISE</sequence>
<dbReference type="PANTHER" id="PTHR20883:SF48">
    <property type="entry name" value="ECTOINE DIOXYGENASE"/>
    <property type="match status" value="1"/>
</dbReference>
<dbReference type="SUPFAM" id="SSF51197">
    <property type="entry name" value="Clavaminate synthase-like"/>
    <property type="match status" value="1"/>
</dbReference>
<dbReference type="GO" id="GO:0016706">
    <property type="term" value="F:2-oxoglutarate-dependent dioxygenase activity"/>
    <property type="evidence" value="ECO:0007669"/>
    <property type="project" value="UniProtKB-ARBA"/>
</dbReference>
<proteinExistence type="predicted"/>
<dbReference type="PANTHER" id="PTHR20883">
    <property type="entry name" value="PHYTANOYL-COA DIOXYGENASE DOMAIN CONTAINING 1"/>
    <property type="match status" value="1"/>
</dbReference>
<comment type="caution">
    <text evidence="1">The sequence shown here is derived from an EMBL/GenBank/DDBJ whole genome shotgun (WGS) entry which is preliminary data.</text>
</comment>
<dbReference type="InterPro" id="IPR008775">
    <property type="entry name" value="Phytyl_CoA_dOase-like"/>
</dbReference>
<dbReference type="AlphaFoldDB" id="A0A8J3WMQ4"/>